<dbReference type="EMBL" id="CAJOBH010149409">
    <property type="protein sequence ID" value="CAF4840076.1"/>
    <property type="molecule type" value="Genomic_DNA"/>
</dbReference>
<sequence length="44" mass="4663">VIGLSGAVVIVFANSHVQRSFASSTPLPTLCNNSYARRATNTIE</sequence>
<accession>A0A8S3DFV9</accession>
<dbReference type="Proteomes" id="UP000681967">
    <property type="component" value="Unassembled WGS sequence"/>
</dbReference>
<evidence type="ECO:0000313" key="4">
    <source>
        <dbReference type="Proteomes" id="UP000676336"/>
    </source>
</evidence>
<reference evidence="2" key="1">
    <citation type="submission" date="2021-02" db="EMBL/GenBank/DDBJ databases">
        <authorList>
            <person name="Nowell W R."/>
        </authorList>
    </citation>
    <scope>NUCLEOTIDE SEQUENCE</scope>
</reference>
<evidence type="ECO:0000313" key="2">
    <source>
        <dbReference type="EMBL" id="CAF4996949.1"/>
    </source>
</evidence>
<name>A0A8S3DFV9_9BILA</name>
<organism evidence="2 4">
    <name type="scientific">Rotaria magnacalcarata</name>
    <dbReference type="NCBI Taxonomy" id="392030"/>
    <lineage>
        <taxon>Eukaryota</taxon>
        <taxon>Metazoa</taxon>
        <taxon>Spiralia</taxon>
        <taxon>Gnathifera</taxon>
        <taxon>Rotifera</taxon>
        <taxon>Eurotatoria</taxon>
        <taxon>Bdelloidea</taxon>
        <taxon>Philodinida</taxon>
        <taxon>Philodinidae</taxon>
        <taxon>Rotaria</taxon>
    </lineage>
</organism>
<dbReference type="Proteomes" id="UP000681720">
    <property type="component" value="Unassembled WGS sequence"/>
</dbReference>
<comment type="caution">
    <text evidence="2">The sequence shown here is derived from an EMBL/GenBank/DDBJ whole genome shotgun (WGS) entry which is preliminary data.</text>
</comment>
<dbReference type="EMBL" id="CAJOBJ010212901">
    <property type="protein sequence ID" value="CAF5015415.1"/>
    <property type="molecule type" value="Genomic_DNA"/>
</dbReference>
<gene>
    <name evidence="1" type="ORF">BYL167_LOCUS49781</name>
    <name evidence="3" type="ORF">GIL414_LOCUS58104</name>
    <name evidence="2" type="ORF">SMN809_LOCUS56589</name>
</gene>
<dbReference type="Proteomes" id="UP000676336">
    <property type="component" value="Unassembled WGS sequence"/>
</dbReference>
<dbReference type="AlphaFoldDB" id="A0A8S3DFV9"/>
<evidence type="ECO:0000313" key="1">
    <source>
        <dbReference type="EMBL" id="CAF4840076.1"/>
    </source>
</evidence>
<dbReference type="EMBL" id="CAJOBI010202938">
    <property type="protein sequence ID" value="CAF4996949.1"/>
    <property type="molecule type" value="Genomic_DNA"/>
</dbReference>
<evidence type="ECO:0000313" key="3">
    <source>
        <dbReference type="EMBL" id="CAF5015415.1"/>
    </source>
</evidence>
<protein>
    <submittedName>
        <fullName evidence="2">Uncharacterized protein</fullName>
    </submittedName>
</protein>
<proteinExistence type="predicted"/>
<feature type="non-terminal residue" evidence="2">
    <location>
        <position position="1"/>
    </location>
</feature>